<feature type="chain" id="PRO_5003938044" description="Lipoprotein" evidence="1">
    <location>
        <begin position="25"/>
        <end position="281"/>
    </location>
</feature>
<feature type="signal peptide" evidence="1">
    <location>
        <begin position="1"/>
        <end position="24"/>
    </location>
</feature>
<gene>
    <name evidence="2" type="ORF">Mic7113_1944</name>
</gene>
<dbReference type="Proteomes" id="UP000010471">
    <property type="component" value="Chromosome"/>
</dbReference>
<organism evidence="2 3">
    <name type="scientific">Allocoleopsis franciscana PCC 7113</name>
    <dbReference type="NCBI Taxonomy" id="1173027"/>
    <lineage>
        <taxon>Bacteria</taxon>
        <taxon>Bacillati</taxon>
        <taxon>Cyanobacteriota</taxon>
        <taxon>Cyanophyceae</taxon>
        <taxon>Coleofasciculales</taxon>
        <taxon>Coleofasciculaceae</taxon>
        <taxon>Allocoleopsis</taxon>
        <taxon>Allocoleopsis franciscana</taxon>
    </lineage>
</organism>
<accession>K9WDG5</accession>
<keyword evidence="1" id="KW-0732">Signal</keyword>
<dbReference type="STRING" id="1173027.Mic7113_1944"/>
<evidence type="ECO:0000313" key="2">
    <source>
        <dbReference type="EMBL" id="AFZ17794.1"/>
    </source>
</evidence>
<protein>
    <recommendedName>
        <fullName evidence="4">Lipoprotein</fullName>
    </recommendedName>
</protein>
<keyword evidence="3" id="KW-1185">Reference proteome</keyword>
<proteinExistence type="predicted"/>
<sequence length="281" mass="30560">MKTILISGLTLALATSCSSPPPSAPQSSNPQATLSPINTVNSNQTTLVSEGATQPVSQPPTFTNYSVTEKFSGTPAPVNLTSHPQARRFRTVLQQGAKKGPNFAGKYTVVTWGCGTSCQSVGIINAKTGSVYMLKSPAEAGVKFQLNSRLLIVNPPENFSANEPDWMQTRYYLWDGTQLKQVSASTSETPAKRENPAVATVKGMVNGDLMCYVSLVDENNIKHEVGATFEICENPNKFLNQKVRLSYKKLSVNDCESAEPCGKTRIESLIINMELQKNHRN</sequence>
<evidence type="ECO:0008006" key="4">
    <source>
        <dbReference type="Google" id="ProtNLM"/>
    </source>
</evidence>
<dbReference type="KEGG" id="mic:Mic7113_1944"/>
<dbReference type="EMBL" id="CP003630">
    <property type="protein sequence ID" value="AFZ17794.1"/>
    <property type="molecule type" value="Genomic_DNA"/>
</dbReference>
<dbReference type="AlphaFoldDB" id="K9WDG5"/>
<evidence type="ECO:0000313" key="3">
    <source>
        <dbReference type="Proteomes" id="UP000010471"/>
    </source>
</evidence>
<dbReference type="eggNOG" id="COG3755">
    <property type="taxonomic scope" value="Bacteria"/>
</dbReference>
<evidence type="ECO:0000256" key="1">
    <source>
        <dbReference type="SAM" id="SignalP"/>
    </source>
</evidence>
<name>K9WDG5_9CYAN</name>
<dbReference type="RefSeq" id="WP_015181946.1">
    <property type="nucleotide sequence ID" value="NC_019738.1"/>
</dbReference>
<reference evidence="2 3" key="1">
    <citation type="submission" date="2012-06" db="EMBL/GenBank/DDBJ databases">
        <title>Finished chromosome of genome of Microcoleus sp. PCC 7113.</title>
        <authorList>
            <consortium name="US DOE Joint Genome Institute"/>
            <person name="Gugger M."/>
            <person name="Coursin T."/>
            <person name="Rippka R."/>
            <person name="Tandeau De Marsac N."/>
            <person name="Huntemann M."/>
            <person name="Wei C.-L."/>
            <person name="Han J."/>
            <person name="Detter J.C."/>
            <person name="Han C."/>
            <person name="Tapia R."/>
            <person name="Chen A."/>
            <person name="Kyrpides N."/>
            <person name="Mavromatis K."/>
            <person name="Markowitz V."/>
            <person name="Szeto E."/>
            <person name="Ivanova N."/>
            <person name="Pagani I."/>
            <person name="Pati A."/>
            <person name="Goodwin L."/>
            <person name="Nordberg H.P."/>
            <person name="Cantor M.N."/>
            <person name="Hua S.X."/>
            <person name="Woyke T."/>
            <person name="Kerfeld C.A."/>
        </authorList>
    </citation>
    <scope>NUCLEOTIDE SEQUENCE [LARGE SCALE GENOMIC DNA]</scope>
    <source>
        <strain evidence="2 3">PCC 7113</strain>
    </source>
</reference>
<dbReference type="PROSITE" id="PS51257">
    <property type="entry name" value="PROKAR_LIPOPROTEIN"/>
    <property type="match status" value="1"/>
</dbReference>
<dbReference type="HOGENOM" id="CLU_989751_0_0_3"/>